<dbReference type="Proteomes" id="UP000318720">
    <property type="component" value="Unassembled WGS sequence"/>
</dbReference>
<protein>
    <submittedName>
        <fullName evidence="2">Uncharacterized protein</fullName>
    </submittedName>
</protein>
<proteinExistence type="predicted"/>
<dbReference type="AlphaFoldDB" id="A0AAE9B2P1"/>
<evidence type="ECO:0000313" key="2">
    <source>
        <dbReference type="EMBL" id="TQE37764.1"/>
    </source>
</evidence>
<gene>
    <name evidence="2" type="ORF">Sipo8835_07065</name>
</gene>
<organism evidence="2 3">
    <name type="scientific">Streptomyces ipomoeae</name>
    <dbReference type="NCBI Taxonomy" id="103232"/>
    <lineage>
        <taxon>Bacteria</taxon>
        <taxon>Bacillati</taxon>
        <taxon>Actinomycetota</taxon>
        <taxon>Actinomycetes</taxon>
        <taxon>Kitasatosporales</taxon>
        <taxon>Streptomycetaceae</taxon>
        <taxon>Streptomyces</taxon>
    </lineage>
</organism>
<reference evidence="2 3" key="1">
    <citation type="submission" date="2019-03" db="EMBL/GenBank/DDBJ databases">
        <title>Comparative genomic analyses of the sweetpotato soil rot pathogen, Streptomyces ipomoeae.</title>
        <authorList>
            <person name="Ruschel Soares N."/>
            <person name="Badger J.H."/>
            <person name="Huguet-Tapia J.C."/>
            <person name="Clark C.A."/>
            <person name="Pettis G.S."/>
        </authorList>
    </citation>
    <scope>NUCLEOTIDE SEQUENCE [LARGE SCALE GENOMIC DNA]</scope>
    <source>
        <strain evidence="2 3">88-35</strain>
    </source>
</reference>
<dbReference type="EMBL" id="SPAZ01000056">
    <property type="protein sequence ID" value="TQE37764.1"/>
    <property type="molecule type" value="Genomic_DNA"/>
</dbReference>
<evidence type="ECO:0000256" key="1">
    <source>
        <dbReference type="SAM" id="MobiDB-lite"/>
    </source>
</evidence>
<evidence type="ECO:0000313" key="3">
    <source>
        <dbReference type="Proteomes" id="UP000318720"/>
    </source>
</evidence>
<sequence>MAAASHGRVTVATPVFTEQIKADLRDLRYVEAVTVPAGRFPHRTRRPTTYPPTFPNSARPSLENFTDA</sequence>
<dbReference type="RefSeq" id="WP_048820562.1">
    <property type="nucleotide sequence ID" value="NZ_JARAVA010000184.1"/>
</dbReference>
<feature type="region of interest" description="Disordered" evidence="1">
    <location>
        <begin position="40"/>
        <end position="68"/>
    </location>
</feature>
<name>A0AAE9B2P1_9ACTN</name>
<comment type="caution">
    <text evidence="2">The sequence shown here is derived from an EMBL/GenBank/DDBJ whole genome shotgun (WGS) entry which is preliminary data.</text>
</comment>
<accession>A0AAE9B2P1</accession>
<feature type="compositionally biased region" description="Polar residues" evidence="1">
    <location>
        <begin position="56"/>
        <end position="68"/>
    </location>
</feature>